<proteinExistence type="predicted"/>
<dbReference type="GO" id="GO:0006952">
    <property type="term" value="P:defense response"/>
    <property type="evidence" value="ECO:0007669"/>
    <property type="project" value="InterPro"/>
</dbReference>
<dbReference type="InterPro" id="IPR046350">
    <property type="entry name" value="Cystatin_sf"/>
</dbReference>
<evidence type="ECO:0000256" key="2">
    <source>
        <dbReference type="SAM" id="Phobius"/>
    </source>
</evidence>
<dbReference type="Ensembl" id="ENSLLET00000012279.1">
    <property type="protein sequence ID" value="ENSLLEP00000011807.1"/>
    <property type="gene ID" value="ENSLLEG00000007508.1"/>
</dbReference>
<dbReference type="SUPFAM" id="SSF54403">
    <property type="entry name" value="Cystatin/monellin"/>
    <property type="match status" value="1"/>
</dbReference>
<dbReference type="OrthoDB" id="9930485at2759"/>
<evidence type="ECO:0000313" key="4">
    <source>
        <dbReference type="Proteomes" id="UP000694569"/>
    </source>
</evidence>
<feature type="transmembrane region" description="Helical" evidence="2">
    <location>
        <begin position="16"/>
        <end position="34"/>
    </location>
</feature>
<protein>
    <submittedName>
        <fullName evidence="3">Uncharacterized protein</fullName>
    </submittedName>
</protein>
<dbReference type="Gene3D" id="3.10.450.10">
    <property type="match status" value="1"/>
</dbReference>
<dbReference type="PROSITE" id="PS00947">
    <property type="entry name" value="CATHELICIDINS_2"/>
    <property type="match status" value="1"/>
</dbReference>
<feature type="region of interest" description="Disordered" evidence="1">
    <location>
        <begin position="94"/>
        <end position="169"/>
    </location>
</feature>
<dbReference type="InterPro" id="IPR018216">
    <property type="entry name" value="Cathelicidin_CS"/>
</dbReference>
<dbReference type="Proteomes" id="UP000694569">
    <property type="component" value="Unplaced"/>
</dbReference>
<organism evidence="3 4">
    <name type="scientific">Leptobrachium leishanense</name>
    <name type="common">Leishan spiny toad</name>
    <dbReference type="NCBI Taxonomy" id="445787"/>
    <lineage>
        <taxon>Eukaryota</taxon>
        <taxon>Metazoa</taxon>
        <taxon>Chordata</taxon>
        <taxon>Craniata</taxon>
        <taxon>Vertebrata</taxon>
        <taxon>Euteleostomi</taxon>
        <taxon>Amphibia</taxon>
        <taxon>Batrachia</taxon>
        <taxon>Anura</taxon>
        <taxon>Pelobatoidea</taxon>
        <taxon>Megophryidae</taxon>
        <taxon>Leptobrachium</taxon>
    </lineage>
</organism>
<reference evidence="3" key="1">
    <citation type="submission" date="2025-08" db="UniProtKB">
        <authorList>
            <consortium name="Ensembl"/>
        </authorList>
    </citation>
    <scope>IDENTIFICATION</scope>
</reference>
<dbReference type="Pfam" id="PF00666">
    <property type="entry name" value="Cathelicidins"/>
    <property type="match status" value="1"/>
</dbReference>
<feature type="compositionally biased region" description="Basic and acidic residues" evidence="1">
    <location>
        <begin position="94"/>
        <end position="136"/>
    </location>
</feature>
<keyword evidence="2" id="KW-0472">Membrane</keyword>
<keyword evidence="2" id="KW-1133">Transmembrane helix</keyword>
<accession>A0A8C5MH27</accession>
<dbReference type="AlphaFoldDB" id="A0A8C5MH27"/>
<keyword evidence="4" id="KW-1185">Reference proteome</keyword>
<evidence type="ECO:0000256" key="1">
    <source>
        <dbReference type="SAM" id="MobiDB-lite"/>
    </source>
</evidence>
<keyword evidence="2" id="KW-0812">Transmembrane</keyword>
<name>A0A8C5MH27_9ANUR</name>
<evidence type="ECO:0000313" key="3">
    <source>
        <dbReference type="Ensembl" id="ENSLLEP00000011807.1"/>
    </source>
</evidence>
<dbReference type="GO" id="GO:0005576">
    <property type="term" value="C:extracellular region"/>
    <property type="evidence" value="ECO:0007669"/>
    <property type="project" value="InterPro"/>
</dbReference>
<sequence>CTSPRWETLFLLSDSIAFHTFGGALFLAINHFIIKSSRPSVLFQSGFDSHRQTNFTIKETLCRKSDTRTLDECDFKKDGVRIWAEGKSGDLVTRRTEGKPGDLVTKRTEGKPGDLVRRKTEEKPRDIMIRRTEGKPGDQLTRRTVSKPGDLVTRRTEGKLGELVSDQED</sequence>
<reference evidence="3" key="2">
    <citation type="submission" date="2025-09" db="UniProtKB">
        <authorList>
            <consortium name="Ensembl"/>
        </authorList>
    </citation>
    <scope>IDENTIFICATION</scope>
</reference>